<evidence type="ECO:0000256" key="1">
    <source>
        <dbReference type="SAM" id="MobiDB-lite"/>
    </source>
</evidence>
<feature type="compositionally biased region" description="Low complexity" evidence="1">
    <location>
        <begin position="748"/>
        <end position="764"/>
    </location>
</feature>
<proteinExistence type="predicted"/>
<name>A0ABQ7G5P9_DUNSA</name>
<feature type="region of interest" description="Disordered" evidence="1">
    <location>
        <begin position="308"/>
        <end position="383"/>
    </location>
</feature>
<feature type="compositionally biased region" description="Polar residues" evidence="1">
    <location>
        <begin position="254"/>
        <end position="265"/>
    </location>
</feature>
<organism evidence="2 3">
    <name type="scientific">Dunaliella salina</name>
    <name type="common">Green alga</name>
    <name type="synonym">Protococcus salinus</name>
    <dbReference type="NCBI Taxonomy" id="3046"/>
    <lineage>
        <taxon>Eukaryota</taxon>
        <taxon>Viridiplantae</taxon>
        <taxon>Chlorophyta</taxon>
        <taxon>core chlorophytes</taxon>
        <taxon>Chlorophyceae</taxon>
        <taxon>CS clade</taxon>
        <taxon>Chlamydomonadales</taxon>
        <taxon>Dunaliellaceae</taxon>
        <taxon>Dunaliella</taxon>
    </lineage>
</organism>
<feature type="region of interest" description="Disordered" evidence="1">
    <location>
        <begin position="458"/>
        <end position="485"/>
    </location>
</feature>
<keyword evidence="3" id="KW-1185">Reference proteome</keyword>
<feature type="region of interest" description="Disordered" evidence="1">
    <location>
        <begin position="65"/>
        <end position="88"/>
    </location>
</feature>
<reference evidence="2" key="1">
    <citation type="submission" date="2017-08" db="EMBL/GenBank/DDBJ databases">
        <authorList>
            <person name="Polle J.E."/>
            <person name="Barry K."/>
            <person name="Cushman J."/>
            <person name="Schmutz J."/>
            <person name="Tran D."/>
            <person name="Hathwaick L.T."/>
            <person name="Yim W.C."/>
            <person name="Jenkins J."/>
            <person name="Mckie-Krisberg Z.M."/>
            <person name="Prochnik S."/>
            <person name="Lindquist E."/>
            <person name="Dockter R.B."/>
            <person name="Adam C."/>
            <person name="Molina H."/>
            <person name="Bunkerborg J."/>
            <person name="Jin E."/>
            <person name="Buchheim M."/>
            <person name="Magnuson J."/>
        </authorList>
    </citation>
    <scope>NUCLEOTIDE SEQUENCE</scope>
    <source>
        <strain evidence="2">CCAP 19/18</strain>
    </source>
</reference>
<accession>A0ABQ7G5P9</accession>
<feature type="compositionally biased region" description="Low complexity" evidence="1">
    <location>
        <begin position="357"/>
        <end position="369"/>
    </location>
</feature>
<sequence length="1094" mass="117940">MENGAQKDFVFPVDGKNGGGGFLLQQLQQQQQLLPILQGPSHTGYPTAPAPQNRTTRQLHLACATRNRRRQPQSRDQPAGYVDPSREPLPFWGTSLPQAQILEGVALQDRADEGEEAATDEMLGWGPVRGSVTEAVSSPSSNGAAAAEAAEDPEVRRELIAALKRDFPWLYTSRAVQTLGVPLRNKYAQMLRAAVPLLVQYDIASPDGRPPHIGPSPPQFIEPSLTARAAARWEAAQRTPRLLSHEAVLPPPSQSSIAANETAASSLKKEDSLPGAGVPADDRWVRREAEQASYLTYMHELRRALGLPPRKMLPSPSAAAAPLLPGQAKRQQRSGRRGSTNGAGTEAEPHGGHSVRQQQQQHQQQQHENQGQEEHGGEQGQHLQLDSIHADQLDQQLLYQVGICDDWLQLSHLAAAFEDVVGPLTAAALYKRTTSGPTSPKAYLLNKLCTHAQSLLQQEQQRLDPRARSKRRNNSSGIGSSYGEPIEAGVNPGLGHQEWQAADYAQLLWGLGSVGHVPPQSLLQLACSACYLRLDRFQPAQLWGMLWGLARLSRACGFLPEKRWMTRFLKACSRVMGDFDAEGLGNLIWSVAALQCIIPEREWMRQFVGACSGRLRSFQATHLVQLVEALAVLGYTPRDEICMSIMGQIRRQMHTMSGPQLSAILRAIAIAPRWKPYRQFLYDFVVQSQPKLASLNASQASGILWAFAKFGFLPEPSYTAGVASQVALALPPPTAMQTLQTPAAALQTSAPPSQIPTSSSSSSSRGGGTGNGDIGNKTEHASSEGGVDSAQSHQTEGAGEQLVHASGGVQPSSPSRGSTDNTGSAALSWRGGASAPAQSPNTLSLFSGADGEDLSMALWSIAELQAQDVLHTTLLSRHSTAQQAHQPQKQRWVAWLDAWLERASVAAPTFSGPAAATSLWALGKLGIQPPPVLLDALLLRVSVLLPELGPQEMVQVARALVALQYRPSDAWLTAFVAQCRTHLPALAGDDLGMLLWALSSLGTPMDQEWLLAYCREAARGWTTHTGESLGRMAWGLSQYNFSPFSNANPESGPAPAALANAPGTEQVFELPAPRYDSIARVTGLSDAFTPSPLP</sequence>
<gene>
    <name evidence="2" type="ORF">DUNSADRAFT_15294</name>
</gene>
<evidence type="ECO:0000313" key="2">
    <source>
        <dbReference type="EMBL" id="KAF5829938.1"/>
    </source>
</evidence>
<dbReference type="EMBL" id="MU070098">
    <property type="protein sequence ID" value="KAF5829938.1"/>
    <property type="molecule type" value="Genomic_DNA"/>
</dbReference>
<dbReference type="Proteomes" id="UP000815325">
    <property type="component" value="Unassembled WGS sequence"/>
</dbReference>
<feature type="compositionally biased region" description="Low complexity" evidence="1">
    <location>
        <begin position="313"/>
        <end position="325"/>
    </location>
</feature>
<feature type="compositionally biased region" description="Polar residues" evidence="1">
    <location>
        <begin position="809"/>
        <end position="825"/>
    </location>
</feature>
<evidence type="ECO:0000313" key="3">
    <source>
        <dbReference type="Proteomes" id="UP000815325"/>
    </source>
</evidence>
<comment type="caution">
    <text evidence="2">The sequence shown here is derived from an EMBL/GenBank/DDBJ whole genome shotgun (WGS) entry which is preliminary data.</text>
</comment>
<protein>
    <submittedName>
        <fullName evidence="2">Uncharacterized protein</fullName>
    </submittedName>
</protein>
<feature type="region of interest" description="Disordered" evidence="1">
    <location>
        <begin position="743"/>
        <end position="839"/>
    </location>
</feature>
<feature type="region of interest" description="Disordered" evidence="1">
    <location>
        <begin position="247"/>
        <end position="279"/>
    </location>
</feature>